<name>A0A418V6E8_9DEIO</name>
<keyword evidence="3" id="KW-1185">Reference proteome</keyword>
<feature type="region of interest" description="Disordered" evidence="1">
    <location>
        <begin position="233"/>
        <end position="252"/>
    </location>
</feature>
<proteinExistence type="predicted"/>
<comment type="caution">
    <text evidence="2">The sequence shown here is derived from an EMBL/GenBank/DDBJ whole genome shotgun (WGS) entry which is preliminary data.</text>
</comment>
<dbReference type="EMBL" id="QYUJ01000014">
    <property type="protein sequence ID" value="RJF71646.1"/>
    <property type="molecule type" value="Genomic_DNA"/>
</dbReference>
<accession>A0A418V6E8</accession>
<dbReference type="AlphaFoldDB" id="A0A418V6E8"/>
<sequence length="252" mass="26081">MLIPADAPLALIGYSSRAARALSALGLITLPVPDGLPADLIGACQTLKFSGALVAPTQGHAWLGAVTADTDARRAGRVDAVSFHGAAGAQGTFAYAEALSDAVRASGYAVVGASLLIIGHGAGDMVLAAPIARLGFTDIGLAADSAPEAERVRRELPSVPRLFPVSRRDSSVKALADRSDLVVLTGGELPRGLLQPYHTLLDLTGREKPSANGATLLDLYDLPAHHLARQLQHATGKSYRPEELSQVSTALS</sequence>
<gene>
    <name evidence="2" type="ORF">D3875_08770</name>
</gene>
<reference evidence="2 3" key="1">
    <citation type="submission" date="2018-09" db="EMBL/GenBank/DDBJ databases">
        <authorList>
            <person name="Zhu H."/>
        </authorList>
    </citation>
    <scope>NUCLEOTIDE SEQUENCE [LARGE SCALE GENOMIC DNA]</scope>
    <source>
        <strain evidence="2 3">K2S05-167</strain>
    </source>
</reference>
<dbReference type="RefSeq" id="WP_119763027.1">
    <property type="nucleotide sequence ID" value="NZ_QYUJ01000014.1"/>
</dbReference>
<protein>
    <submittedName>
        <fullName evidence="2">Shikimate dehydrogenase</fullName>
    </submittedName>
</protein>
<organism evidence="2 3">
    <name type="scientific">Deinococcus cavernae</name>
    <dbReference type="NCBI Taxonomy" id="2320857"/>
    <lineage>
        <taxon>Bacteria</taxon>
        <taxon>Thermotogati</taxon>
        <taxon>Deinococcota</taxon>
        <taxon>Deinococci</taxon>
        <taxon>Deinococcales</taxon>
        <taxon>Deinococcaceae</taxon>
        <taxon>Deinococcus</taxon>
    </lineage>
</organism>
<dbReference type="Proteomes" id="UP000286287">
    <property type="component" value="Unassembled WGS sequence"/>
</dbReference>
<dbReference type="OrthoDB" id="67221at2"/>
<evidence type="ECO:0000256" key="1">
    <source>
        <dbReference type="SAM" id="MobiDB-lite"/>
    </source>
</evidence>
<evidence type="ECO:0000313" key="2">
    <source>
        <dbReference type="EMBL" id="RJF71646.1"/>
    </source>
</evidence>
<evidence type="ECO:0000313" key="3">
    <source>
        <dbReference type="Proteomes" id="UP000286287"/>
    </source>
</evidence>